<dbReference type="SMART" id="SM00053">
    <property type="entry name" value="DYNc"/>
    <property type="match status" value="1"/>
</dbReference>
<dbReference type="InterPro" id="IPR027417">
    <property type="entry name" value="P-loop_NTPase"/>
</dbReference>
<dbReference type="InterPro" id="IPR001401">
    <property type="entry name" value="Dynamin_GTPase"/>
</dbReference>
<keyword evidence="7" id="KW-1185">Reference proteome</keyword>
<dbReference type="GO" id="GO:0016559">
    <property type="term" value="P:peroxisome fission"/>
    <property type="evidence" value="ECO:0007669"/>
    <property type="project" value="TreeGrafter"/>
</dbReference>
<dbReference type="PANTHER" id="PTHR11566:SF220">
    <property type="entry name" value="VACUOLAR PROTEIN SORTING-ASSOCIATED PROTEIN 1"/>
    <property type="match status" value="1"/>
</dbReference>
<dbReference type="PANTHER" id="PTHR11566">
    <property type="entry name" value="DYNAMIN"/>
    <property type="match status" value="1"/>
</dbReference>
<dbReference type="GO" id="GO:0048312">
    <property type="term" value="P:intracellular distribution of mitochondria"/>
    <property type="evidence" value="ECO:0007669"/>
    <property type="project" value="TreeGrafter"/>
</dbReference>
<dbReference type="GO" id="GO:0006897">
    <property type="term" value="P:endocytosis"/>
    <property type="evidence" value="ECO:0007669"/>
    <property type="project" value="TreeGrafter"/>
</dbReference>
<keyword evidence="2 3" id="KW-0342">GTP-binding</keyword>
<reference evidence="6 7" key="1">
    <citation type="journal article" date="2023" name="Elife">
        <title>Identification of key yeast species and microbe-microbe interactions impacting larval growth of Drosophila in the wild.</title>
        <authorList>
            <person name="Mure A."/>
            <person name="Sugiura Y."/>
            <person name="Maeda R."/>
            <person name="Honda K."/>
            <person name="Sakurai N."/>
            <person name="Takahashi Y."/>
            <person name="Watada M."/>
            <person name="Katoh T."/>
            <person name="Gotoh A."/>
            <person name="Gotoh Y."/>
            <person name="Taniguchi I."/>
            <person name="Nakamura K."/>
            <person name="Hayashi T."/>
            <person name="Katayama T."/>
            <person name="Uemura T."/>
            <person name="Hattori Y."/>
        </authorList>
    </citation>
    <scope>NUCLEOTIDE SEQUENCE [LARGE SCALE GENOMIC DNA]</scope>
    <source>
        <strain evidence="6 7">SB-73</strain>
    </source>
</reference>
<gene>
    <name evidence="6" type="ORF">DASB73_028790</name>
</gene>
<dbReference type="InterPro" id="IPR003130">
    <property type="entry name" value="GED"/>
</dbReference>
<organism evidence="6 7">
    <name type="scientific">Starmerella bacillaris</name>
    <name type="common">Yeast</name>
    <name type="synonym">Candida zemplinina</name>
    <dbReference type="NCBI Taxonomy" id="1247836"/>
    <lineage>
        <taxon>Eukaryota</taxon>
        <taxon>Fungi</taxon>
        <taxon>Dikarya</taxon>
        <taxon>Ascomycota</taxon>
        <taxon>Saccharomycotina</taxon>
        <taxon>Dipodascomycetes</taxon>
        <taxon>Dipodascales</taxon>
        <taxon>Trichomonascaceae</taxon>
        <taxon>Starmerella</taxon>
    </lineage>
</organism>
<proteinExistence type="inferred from homology"/>
<dbReference type="Gene3D" id="1.20.120.1240">
    <property type="entry name" value="Dynamin, middle domain"/>
    <property type="match status" value="1"/>
</dbReference>
<name>A0AAV5RK39_STABA</name>
<dbReference type="Pfam" id="PF01031">
    <property type="entry name" value="Dynamin_M"/>
    <property type="match status" value="1"/>
</dbReference>
<evidence type="ECO:0000313" key="6">
    <source>
        <dbReference type="EMBL" id="GMM51916.1"/>
    </source>
</evidence>
<feature type="domain" description="Dynamin-type G" evidence="5">
    <location>
        <begin position="25"/>
        <end position="308"/>
    </location>
</feature>
<dbReference type="InterPro" id="IPR045063">
    <property type="entry name" value="Dynamin_N"/>
</dbReference>
<dbReference type="GO" id="GO:0000266">
    <property type="term" value="P:mitochondrial fission"/>
    <property type="evidence" value="ECO:0007669"/>
    <property type="project" value="TreeGrafter"/>
</dbReference>
<dbReference type="Pfam" id="PF00350">
    <property type="entry name" value="Dynamin_N"/>
    <property type="match status" value="1"/>
</dbReference>
<dbReference type="PRINTS" id="PR00195">
    <property type="entry name" value="DYNAMIN"/>
</dbReference>
<sequence length="673" mass="75067">MDQQLIGVTNQLQDAFASLGSGSLSFDLPQIAVVGSQSSGKSSVLENICGRDFLPRGSGIVTRRPLILMLENRRLPDGVSLSDVPDNQTNDYEWGEFSHLPGKKFHNFDEIRQEIVNETEKMTGTNVGISPVPINLRIFSPKVLTLTLVDLPGMTKVPVGDQPPDIERQIREMILQFISKPRCIILAVTAANTDIANSDGLQLAREVDPQGLRTIGVLTKIDLMDEGTDVVDILGNKVIKLRLGFYPVVNRSQADINNHKSIQQALENEKSFFENHASYRGNAAYCGTPFLARRLNIILGRHIERYLPETKAKIESALTKYRDELESLGEPDILGDPSNVLLDIITKLCREYSDVLDGSAPDLSTEELSGGARVSFVFHELYSKGIKAVDPFEQVKDVDIRTILYNSSGSTPSLFVGTQGFEVIVKQQISRFEDPSVRCITLVYEELVRILGHILALPEYKRYPRLRDQINQECVQFLQELVIPTKKLVTDMIRMEAAYINTGHPDFIDGHQAMDIIGQKYKKDANKPSSPSTNAPTQAASAKDGFFGSFFSSKSNKKKMAAMEAPPAVLKASGTLSERELMETDVIKLLIQSYFNIVKRTASDMVPKAVMLNLVEKSKQELQNELLKRLFSTQAYRDLMQESDYVVARRDECKKMVETLQNASEVIASVQTQ</sequence>
<dbReference type="Pfam" id="PF02212">
    <property type="entry name" value="GED"/>
    <property type="match status" value="1"/>
</dbReference>
<protein>
    <submittedName>
        <fullName evidence="6">Dynamin-like GTPase</fullName>
    </submittedName>
</protein>
<dbReference type="InterPro" id="IPR030381">
    <property type="entry name" value="G_DYNAMIN_dom"/>
</dbReference>
<dbReference type="Proteomes" id="UP001362899">
    <property type="component" value="Unassembled WGS sequence"/>
</dbReference>
<dbReference type="PROSITE" id="PS00410">
    <property type="entry name" value="G_DYNAMIN_1"/>
    <property type="match status" value="1"/>
</dbReference>
<dbReference type="EMBL" id="BTGC01000008">
    <property type="protein sequence ID" value="GMM51916.1"/>
    <property type="molecule type" value="Genomic_DNA"/>
</dbReference>
<dbReference type="GO" id="GO:0005737">
    <property type="term" value="C:cytoplasm"/>
    <property type="evidence" value="ECO:0007669"/>
    <property type="project" value="TreeGrafter"/>
</dbReference>
<dbReference type="GO" id="GO:0016020">
    <property type="term" value="C:membrane"/>
    <property type="evidence" value="ECO:0007669"/>
    <property type="project" value="TreeGrafter"/>
</dbReference>
<comment type="similarity">
    <text evidence="3">Belongs to the TRAFAC class dynamin-like GTPase superfamily. Dynamin/Fzo/YdjA family.</text>
</comment>
<dbReference type="SUPFAM" id="SSF52540">
    <property type="entry name" value="P-loop containing nucleoside triphosphate hydrolases"/>
    <property type="match status" value="1"/>
</dbReference>
<dbReference type="CDD" id="cd08771">
    <property type="entry name" value="DLP_1"/>
    <property type="match status" value="1"/>
</dbReference>
<accession>A0AAV5RK39</accession>
<dbReference type="GO" id="GO:0003924">
    <property type="term" value="F:GTPase activity"/>
    <property type="evidence" value="ECO:0007669"/>
    <property type="project" value="InterPro"/>
</dbReference>
<evidence type="ECO:0000313" key="7">
    <source>
        <dbReference type="Proteomes" id="UP001362899"/>
    </source>
</evidence>
<evidence type="ECO:0000259" key="4">
    <source>
        <dbReference type="PROSITE" id="PS51388"/>
    </source>
</evidence>
<comment type="caution">
    <text evidence="6">The sequence shown here is derived from an EMBL/GenBank/DDBJ whole genome shotgun (WGS) entry which is preliminary data.</text>
</comment>
<dbReference type="Gene3D" id="3.40.50.300">
    <property type="entry name" value="P-loop containing nucleotide triphosphate hydrolases"/>
    <property type="match status" value="1"/>
</dbReference>
<keyword evidence="1 3" id="KW-0547">Nucleotide-binding</keyword>
<evidence type="ECO:0000256" key="2">
    <source>
        <dbReference type="ARBA" id="ARBA00023134"/>
    </source>
</evidence>
<dbReference type="InterPro" id="IPR022812">
    <property type="entry name" value="Dynamin"/>
</dbReference>
<evidence type="ECO:0000259" key="5">
    <source>
        <dbReference type="PROSITE" id="PS51718"/>
    </source>
</evidence>
<evidence type="ECO:0000256" key="1">
    <source>
        <dbReference type="ARBA" id="ARBA00022741"/>
    </source>
</evidence>
<dbReference type="SMART" id="SM00302">
    <property type="entry name" value="GED"/>
    <property type="match status" value="1"/>
</dbReference>
<dbReference type="InterPro" id="IPR020850">
    <property type="entry name" value="GED_dom"/>
</dbReference>
<dbReference type="FunFam" id="3.40.50.300:FF:001027">
    <property type="entry name" value="dynamin-related protein 3A"/>
    <property type="match status" value="1"/>
</dbReference>
<dbReference type="GO" id="GO:0008017">
    <property type="term" value="F:microtubule binding"/>
    <property type="evidence" value="ECO:0007669"/>
    <property type="project" value="TreeGrafter"/>
</dbReference>
<dbReference type="PROSITE" id="PS51388">
    <property type="entry name" value="GED"/>
    <property type="match status" value="1"/>
</dbReference>
<dbReference type="InterPro" id="IPR019762">
    <property type="entry name" value="Dynamin_GTPase_CS"/>
</dbReference>
<feature type="domain" description="GED" evidence="4">
    <location>
        <begin position="584"/>
        <end position="673"/>
    </location>
</feature>
<dbReference type="AlphaFoldDB" id="A0AAV5RK39"/>
<dbReference type="PROSITE" id="PS51718">
    <property type="entry name" value="G_DYNAMIN_2"/>
    <property type="match status" value="1"/>
</dbReference>
<dbReference type="InterPro" id="IPR000375">
    <property type="entry name" value="Dynamin_stalk"/>
</dbReference>
<evidence type="ECO:0000256" key="3">
    <source>
        <dbReference type="RuleBase" id="RU003932"/>
    </source>
</evidence>
<dbReference type="GO" id="GO:0005525">
    <property type="term" value="F:GTP binding"/>
    <property type="evidence" value="ECO:0007669"/>
    <property type="project" value="UniProtKB-KW"/>
</dbReference>
<dbReference type="GO" id="GO:0005874">
    <property type="term" value="C:microtubule"/>
    <property type="evidence" value="ECO:0007669"/>
    <property type="project" value="TreeGrafter"/>
</dbReference>